<sequence length="106" mass="11715">MTILMVLGGVDGRKKESLINFKGFVIAFVVGCIVSGVFLHYQDKPADIAIEHFRHVIVAAGISVLMSGWMSESRFSIFKRLAKILMSFASSMVGVVWVMLFCITRG</sequence>
<reference evidence="2 3" key="1">
    <citation type="submission" date="2020-04" db="EMBL/GenBank/DDBJ databases">
        <title>Molecular characterization of pseudomonads from Agaricus bisporus reveal novel blotch 2 pathogens in Western Europe.</title>
        <authorList>
            <person name="Taparia T."/>
            <person name="Krijger M."/>
            <person name="Haynes E."/>
            <person name="Elpinstone J.G."/>
            <person name="Noble R."/>
            <person name="Van Der Wolf J."/>
        </authorList>
    </citation>
    <scope>NUCLEOTIDE SEQUENCE [LARGE SCALE GENOMIC DNA]</scope>
    <source>
        <strain evidence="2 3">H7001</strain>
    </source>
</reference>
<comment type="caution">
    <text evidence="2">The sequence shown here is derived from an EMBL/GenBank/DDBJ whole genome shotgun (WGS) entry which is preliminary data.</text>
</comment>
<dbReference type="Proteomes" id="UP000539985">
    <property type="component" value="Unassembled WGS sequence"/>
</dbReference>
<dbReference type="EMBL" id="JACAQB010000004">
    <property type="protein sequence ID" value="NWB95805.1"/>
    <property type="molecule type" value="Genomic_DNA"/>
</dbReference>
<name>A0A7Y8C0V1_9PSED</name>
<evidence type="ECO:0000313" key="3">
    <source>
        <dbReference type="Proteomes" id="UP000539985"/>
    </source>
</evidence>
<dbReference type="AlphaFoldDB" id="A0A7Y8C0V1"/>
<feature type="transmembrane region" description="Helical" evidence="1">
    <location>
        <begin position="21"/>
        <end position="41"/>
    </location>
</feature>
<organism evidence="2 3">
    <name type="scientific">Pseudomonas gingeri</name>
    <dbReference type="NCBI Taxonomy" id="117681"/>
    <lineage>
        <taxon>Bacteria</taxon>
        <taxon>Pseudomonadati</taxon>
        <taxon>Pseudomonadota</taxon>
        <taxon>Gammaproteobacteria</taxon>
        <taxon>Pseudomonadales</taxon>
        <taxon>Pseudomonadaceae</taxon>
        <taxon>Pseudomonas</taxon>
    </lineage>
</organism>
<keyword evidence="1" id="KW-0812">Transmembrane</keyword>
<dbReference type="RefSeq" id="WP_177101112.1">
    <property type="nucleotide sequence ID" value="NZ_JACAQB010000004.1"/>
</dbReference>
<keyword evidence="1" id="KW-0472">Membrane</keyword>
<accession>A0A7Y8C0V1</accession>
<proteinExistence type="predicted"/>
<protein>
    <submittedName>
        <fullName evidence="2">Uncharacterized protein</fullName>
    </submittedName>
</protein>
<keyword evidence="1" id="KW-1133">Transmembrane helix</keyword>
<gene>
    <name evidence="2" type="ORF">HX882_07895</name>
</gene>
<feature type="transmembrane region" description="Helical" evidence="1">
    <location>
        <begin position="81"/>
        <end position="100"/>
    </location>
</feature>
<feature type="transmembrane region" description="Helical" evidence="1">
    <location>
        <begin position="53"/>
        <end position="69"/>
    </location>
</feature>
<evidence type="ECO:0000256" key="1">
    <source>
        <dbReference type="SAM" id="Phobius"/>
    </source>
</evidence>
<evidence type="ECO:0000313" key="2">
    <source>
        <dbReference type="EMBL" id="NWB95805.1"/>
    </source>
</evidence>